<evidence type="ECO:0000313" key="1">
    <source>
        <dbReference type="EMBL" id="CEK64928.1"/>
    </source>
</evidence>
<dbReference type="EMBL" id="HACG01018063">
    <property type="protein sequence ID" value="CEK64928.1"/>
    <property type="molecule type" value="Transcribed_RNA"/>
</dbReference>
<sequence length="70" mass="7893">IALLPDIIIKSYKDTSRSIHQSSSSDIRRGIVETGYRETSIMQGTSNQSYQENSVEQRLSCESLERTVQA</sequence>
<gene>
    <name evidence="1" type="primary">ORF53360</name>
</gene>
<dbReference type="AlphaFoldDB" id="A0A0B6Z8V3"/>
<proteinExistence type="predicted"/>
<feature type="non-terminal residue" evidence="1">
    <location>
        <position position="70"/>
    </location>
</feature>
<accession>A0A0B6Z8V3</accession>
<organism evidence="1">
    <name type="scientific">Arion vulgaris</name>
    <dbReference type="NCBI Taxonomy" id="1028688"/>
    <lineage>
        <taxon>Eukaryota</taxon>
        <taxon>Metazoa</taxon>
        <taxon>Spiralia</taxon>
        <taxon>Lophotrochozoa</taxon>
        <taxon>Mollusca</taxon>
        <taxon>Gastropoda</taxon>
        <taxon>Heterobranchia</taxon>
        <taxon>Euthyneura</taxon>
        <taxon>Panpulmonata</taxon>
        <taxon>Eupulmonata</taxon>
        <taxon>Stylommatophora</taxon>
        <taxon>Helicina</taxon>
        <taxon>Arionoidea</taxon>
        <taxon>Arionidae</taxon>
        <taxon>Arion</taxon>
    </lineage>
</organism>
<reference evidence="1" key="1">
    <citation type="submission" date="2014-12" db="EMBL/GenBank/DDBJ databases">
        <title>Insight into the proteome of Arion vulgaris.</title>
        <authorList>
            <person name="Aradska J."/>
            <person name="Bulat T."/>
            <person name="Smidak R."/>
            <person name="Sarate P."/>
            <person name="Gangsoo J."/>
            <person name="Sialana F."/>
            <person name="Bilban M."/>
            <person name="Lubec G."/>
        </authorList>
    </citation>
    <scope>NUCLEOTIDE SEQUENCE</scope>
    <source>
        <tissue evidence="1">Skin</tissue>
    </source>
</reference>
<name>A0A0B6Z8V3_9EUPU</name>
<feature type="non-terminal residue" evidence="1">
    <location>
        <position position="1"/>
    </location>
</feature>
<protein>
    <submittedName>
        <fullName evidence="1">Uncharacterized protein</fullName>
    </submittedName>
</protein>